<evidence type="ECO:0000313" key="2">
    <source>
        <dbReference type="Proteomes" id="UP000077755"/>
    </source>
</evidence>
<gene>
    <name evidence="1" type="ORF">DCAR_0832028</name>
</gene>
<protein>
    <submittedName>
        <fullName evidence="1">Uncharacterized protein</fullName>
    </submittedName>
</protein>
<reference evidence="1" key="2">
    <citation type="submission" date="2022-03" db="EMBL/GenBank/DDBJ databases">
        <title>Draft title - Genomic analysis of global carrot germplasm unveils the trajectory of domestication and the origin of high carotenoid orange carrot.</title>
        <authorList>
            <person name="Iorizzo M."/>
            <person name="Ellison S."/>
            <person name="Senalik D."/>
            <person name="Macko-Podgorni A."/>
            <person name="Grzebelus D."/>
            <person name="Bostan H."/>
            <person name="Rolling W."/>
            <person name="Curaba J."/>
            <person name="Simon P."/>
        </authorList>
    </citation>
    <scope>NUCLEOTIDE SEQUENCE</scope>
    <source>
        <tissue evidence="1">Leaf</tissue>
    </source>
</reference>
<dbReference type="AlphaFoldDB" id="A0A175YPN5"/>
<evidence type="ECO:0000313" key="1">
    <source>
        <dbReference type="EMBL" id="WOH12524.1"/>
    </source>
</evidence>
<name>A0A175YPN5_DAUCS</name>
<accession>A0A175YPN5</accession>
<dbReference type="Proteomes" id="UP000077755">
    <property type="component" value="Chromosome 8"/>
</dbReference>
<proteinExistence type="predicted"/>
<keyword evidence="2" id="KW-1185">Reference proteome</keyword>
<reference evidence="1" key="1">
    <citation type="journal article" date="2016" name="Nat. Genet.">
        <title>A high-quality carrot genome assembly provides new insights into carotenoid accumulation and asterid genome evolution.</title>
        <authorList>
            <person name="Iorizzo M."/>
            <person name="Ellison S."/>
            <person name="Senalik D."/>
            <person name="Zeng P."/>
            <person name="Satapoomin P."/>
            <person name="Huang J."/>
            <person name="Bowman M."/>
            <person name="Iovene M."/>
            <person name="Sanseverino W."/>
            <person name="Cavagnaro P."/>
            <person name="Yildiz M."/>
            <person name="Macko-Podgorni A."/>
            <person name="Moranska E."/>
            <person name="Grzebelus E."/>
            <person name="Grzebelus D."/>
            <person name="Ashrafi H."/>
            <person name="Zheng Z."/>
            <person name="Cheng S."/>
            <person name="Spooner D."/>
            <person name="Van Deynze A."/>
            <person name="Simon P."/>
        </authorList>
    </citation>
    <scope>NUCLEOTIDE SEQUENCE</scope>
    <source>
        <tissue evidence="1">Leaf</tissue>
    </source>
</reference>
<dbReference type="Gramene" id="KZM85078">
    <property type="protein sequence ID" value="KZM85078"/>
    <property type="gene ID" value="DCAR_027500"/>
</dbReference>
<sequence length="135" mass="14999">MVNGDVATLIATTDSVTSVVAAKEEVKQAVGDDLNSKSSTPCEWSLSRWLHGRLTYSLPVKFEIIAFALAQDLCSEYSFKTNKRFSTYINLLVQNAFLRWTYNPTSHTADMAFPHGGVSASKWVACGDLIWMDLE</sequence>
<organism evidence="1 2">
    <name type="scientific">Daucus carota subsp. sativus</name>
    <name type="common">Carrot</name>
    <dbReference type="NCBI Taxonomy" id="79200"/>
    <lineage>
        <taxon>Eukaryota</taxon>
        <taxon>Viridiplantae</taxon>
        <taxon>Streptophyta</taxon>
        <taxon>Embryophyta</taxon>
        <taxon>Tracheophyta</taxon>
        <taxon>Spermatophyta</taxon>
        <taxon>Magnoliopsida</taxon>
        <taxon>eudicotyledons</taxon>
        <taxon>Gunneridae</taxon>
        <taxon>Pentapetalae</taxon>
        <taxon>asterids</taxon>
        <taxon>campanulids</taxon>
        <taxon>Apiales</taxon>
        <taxon>Apiaceae</taxon>
        <taxon>Apioideae</taxon>
        <taxon>Scandiceae</taxon>
        <taxon>Daucinae</taxon>
        <taxon>Daucus</taxon>
        <taxon>Daucus sect. Daucus</taxon>
    </lineage>
</organism>
<dbReference type="EMBL" id="CP093350">
    <property type="protein sequence ID" value="WOH12524.1"/>
    <property type="molecule type" value="Genomic_DNA"/>
</dbReference>